<comment type="caution">
    <text evidence="1">The sequence shown here is derived from an EMBL/GenBank/DDBJ whole genome shotgun (WGS) entry which is preliminary data.</text>
</comment>
<protein>
    <recommendedName>
        <fullName evidence="3">HAT C-terminal dimerisation domain-containing protein</fullName>
    </recommendedName>
</protein>
<dbReference type="Proteomes" id="UP001168821">
    <property type="component" value="Unassembled WGS sequence"/>
</dbReference>
<evidence type="ECO:0000313" key="2">
    <source>
        <dbReference type="Proteomes" id="UP001168821"/>
    </source>
</evidence>
<proteinExistence type="predicted"/>
<reference evidence="1" key="1">
    <citation type="journal article" date="2023" name="G3 (Bethesda)">
        <title>Whole genome assemblies of Zophobas morio and Tenebrio molitor.</title>
        <authorList>
            <person name="Kaur S."/>
            <person name="Stinson S.A."/>
            <person name="diCenzo G.C."/>
        </authorList>
    </citation>
    <scope>NUCLEOTIDE SEQUENCE</scope>
    <source>
        <strain evidence="1">QUZm001</strain>
    </source>
</reference>
<name>A0AA38IKI7_9CUCU</name>
<accession>A0AA38IKI7</accession>
<dbReference type="AlphaFoldDB" id="A0AA38IKI7"/>
<evidence type="ECO:0008006" key="3">
    <source>
        <dbReference type="Google" id="ProtNLM"/>
    </source>
</evidence>
<gene>
    <name evidence="1" type="ORF">Zmor_014936</name>
</gene>
<organism evidence="1 2">
    <name type="scientific">Zophobas morio</name>
    <dbReference type="NCBI Taxonomy" id="2755281"/>
    <lineage>
        <taxon>Eukaryota</taxon>
        <taxon>Metazoa</taxon>
        <taxon>Ecdysozoa</taxon>
        <taxon>Arthropoda</taxon>
        <taxon>Hexapoda</taxon>
        <taxon>Insecta</taxon>
        <taxon>Pterygota</taxon>
        <taxon>Neoptera</taxon>
        <taxon>Endopterygota</taxon>
        <taxon>Coleoptera</taxon>
        <taxon>Polyphaga</taxon>
        <taxon>Cucujiformia</taxon>
        <taxon>Tenebrionidae</taxon>
        <taxon>Zophobas</taxon>
    </lineage>
</organism>
<keyword evidence="2" id="KW-1185">Reference proteome</keyword>
<dbReference type="EMBL" id="JALNTZ010000004">
    <property type="protein sequence ID" value="KAJ3655826.1"/>
    <property type="molecule type" value="Genomic_DNA"/>
</dbReference>
<evidence type="ECO:0000313" key="1">
    <source>
        <dbReference type="EMBL" id="KAJ3655826.1"/>
    </source>
</evidence>
<sequence>MDQSSGLNKLSVSKSARSPEALGLLHQLDCTFVFNLCMYSQLLSIFKNASDYLQKVTSNLSEANILITSIYDTIMKMRTDDKNETFMEIFCETEKICADNNIPIEASARRKMPKKYMSHLITEELNSLVRSEIFNREEYLHKVFYSVLNLITNELQNHFERNSPIVNACDALHPENPSFLNYDKLLPMAEHYNSELEILQAELKIIPNTMKQYQIKTKVNIKNIMDFIDMLQKYDLVFPELLKLGVIGVTVPVSSAACERTFSFAAS</sequence>